<evidence type="ECO:0000256" key="1">
    <source>
        <dbReference type="SAM" id="MobiDB-lite"/>
    </source>
</evidence>
<evidence type="ECO:0000313" key="2">
    <source>
        <dbReference type="EMBL" id="EZA49687.1"/>
    </source>
</evidence>
<keyword evidence="3" id="KW-1185">Reference proteome</keyword>
<dbReference type="AlphaFoldDB" id="A0A026W0U0"/>
<proteinExistence type="predicted"/>
<sequence>MHVQLTNIHPVNKTPRTLSKMGSTRRAVIASVEDSRKNGILIGRGVAPTIPPLLGAAAAAMKTEEHRLF</sequence>
<protein>
    <submittedName>
        <fullName evidence="2">Uncharacterized protein</fullName>
    </submittedName>
</protein>
<organism evidence="2 3">
    <name type="scientific">Ooceraea biroi</name>
    <name type="common">Clonal raider ant</name>
    <name type="synonym">Cerapachys biroi</name>
    <dbReference type="NCBI Taxonomy" id="2015173"/>
    <lineage>
        <taxon>Eukaryota</taxon>
        <taxon>Metazoa</taxon>
        <taxon>Ecdysozoa</taxon>
        <taxon>Arthropoda</taxon>
        <taxon>Hexapoda</taxon>
        <taxon>Insecta</taxon>
        <taxon>Pterygota</taxon>
        <taxon>Neoptera</taxon>
        <taxon>Endopterygota</taxon>
        <taxon>Hymenoptera</taxon>
        <taxon>Apocrita</taxon>
        <taxon>Aculeata</taxon>
        <taxon>Formicoidea</taxon>
        <taxon>Formicidae</taxon>
        <taxon>Dorylinae</taxon>
        <taxon>Ooceraea</taxon>
    </lineage>
</organism>
<dbReference type="Proteomes" id="UP000053097">
    <property type="component" value="Unassembled WGS sequence"/>
</dbReference>
<dbReference type="EMBL" id="KK107502">
    <property type="protein sequence ID" value="EZA49687.1"/>
    <property type="molecule type" value="Genomic_DNA"/>
</dbReference>
<feature type="region of interest" description="Disordered" evidence="1">
    <location>
        <begin position="1"/>
        <end position="22"/>
    </location>
</feature>
<evidence type="ECO:0000313" key="3">
    <source>
        <dbReference type="Proteomes" id="UP000053097"/>
    </source>
</evidence>
<name>A0A026W0U0_OOCBI</name>
<accession>A0A026W0U0</accession>
<reference evidence="2 3" key="1">
    <citation type="journal article" date="2014" name="Curr. Biol.">
        <title>The genome of the clonal raider ant Cerapachys biroi.</title>
        <authorList>
            <person name="Oxley P.R."/>
            <person name="Ji L."/>
            <person name="Fetter-Pruneda I."/>
            <person name="McKenzie S.K."/>
            <person name="Li C."/>
            <person name="Hu H."/>
            <person name="Zhang G."/>
            <person name="Kronauer D.J."/>
        </authorList>
    </citation>
    <scope>NUCLEOTIDE SEQUENCE [LARGE SCALE GENOMIC DNA]</scope>
</reference>
<gene>
    <name evidence="2" type="ORF">X777_11773</name>
</gene>